<feature type="region of interest" description="Disordered" evidence="5">
    <location>
        <begin position="108"/>
        <end position="140"/>
    </location>
</feature>
<proteinExistence type="inferred from homology"/>
<reference evidence="6 7" key="1">
    <citation type="submission" date="2019-01" db="EMBL/GenBank/DDBJ databases">
        <authorList>
            <consortium name="Pathogen Informatics"/>
        </authorList>
    </citation>
    <scope>NUCLEOTIDE SEQUENCE [LARGE SCALE GENOMIC DNA]</scope>
    <source>
        <strain evidence="6 7">NCTC10112</strain>
    </source>
</reference>
<evidence type="ECO:0000313" key="6">
    <source>
        <dbReference type="EMBL" id="VEU55911.1"/>
    </source>
</evidence>
<protein>
    <recommendedName>
        <fullName evidence="3 4">Small ribosomal subunit protein bS6</fullName>
    </recommendedName>
</protein>
<feature type="compositionally biased region" description="Basic and acidic residues" evidence="5">
    <location>
        <begin position="114"/>
        <end position="138"/>
    </location>
</feature>
<evidence type="ECO:0000313" key="7">
    <source>
        <dbReference type="Proteomes" id="UP000290482"/>
    </source>
</evidence>
<dbReference type="Pfam" id="PF01250">
    <property type="entry name" value="Ribosomal_S6"/>
    <property type="match status" value="1"/>
</dbReference>
<dbReference type="GO" id="GO:0019843">
    <property type="term" value="F:rRNA binding"/>
    <property type="evidence" value="ECO:0007669"/>
    <property type="project" value="UniProtKB-UniRule"/>
</dbReference>
<keyword evidence="4" id="KW-0687">Ribonucleoprotein</keyword>
<comment type="function">
    <text evidence="2 4">Binds together with bS18 to 16S ribosomal RNA.</text>
</comment>
<evidence type="ECO:0000256" key="4">
    <source>
        <dbReference type="HAMAP-Rule" id="MF_00360"/>
    </source>
</evidence>
<dbReference type="SUPFAM" id="SSF54995">
    <property type="entry name" value="Ribosomal protein S6"/>
    <property type="match status" value="1"/>
</dbReference>
<evidence type="ECO:0000256" key="5">
    <source>
        <dbReference type="SAM" id="MobiDB-lite"/>
    </source>
</evidence>
<dbReference type="Gene3D" id="3.30.70.60">
    <property type="match status" value="1"/>
</dbReference>
<dbReference type="GO" id="GO:0003735">
    <property type="term" value="F:structural constituent of ribosome"/>
    <property type="evidence" value="ECO:0007669"/>
    <property type="project" value="InterPro"/>
</dbReference>
<dbReference type="GO" id="GO:0005840">
    <property type="term" value="C:ribosome"/>
    <property type="evidence" value="ECO:0007669"/>
    <property type="project" value="UniProtKB-KW"/>
</dbReference>
<dbReference type="EMBL" id="LR214940">
    <property type="protein sequence ID" value="VEU55911.1"/>
    <property type="molecule type" value="Genomic_DNA"/>
</dbReference>
<keyword evidence="4" id="KW-0699">rRNA-binding</keyword>
<dbReference type="RefSeq" id="WP_022936114.1">
    <property type="nucleotide sequence ID" value="NZ_LR214940.1"/>
</dbReference>
<evidence type="ECO:0000256" key="3">
    <source>
        <dbReference type="ARBA" id="ARBA00035294"/>
    </source>
</evidence>
<dbReference type="InterPro" id="IPR035980">
    <property type="entry name" value="Ribosomal_bS6_sf"/>
</dbReference>
<dbReference type="Proteomes" id="UP000290482">
    <property type="component" value="Chromosome"/>
</dbReference>
<dbReference type="GO" id="GO:0006412">
    <property type="term" value="P:translation"/>
    <property type="evidence" value="ECO:0007669"/>
    <property type="project" value="UniProtKB-UniRule"/>
</dbReference>
<evidence type="ECO:0000256" key="1">
    <source>
        <dbReference type="ARBA" id="ARBA00009512"/>
    </source>
</evidence>
<dbReference type="InterPro" id="IPR020814">
    <property type="entry name" value="Ribosomal_S6_plastid/chlpt"/>
</dbReference>
<keyword evidence="4" id="KW-0694">RNA-binding</keyword>
<organism evidence="6 7">
    <name type="scientific">Metamycoplasma orale</name>
    <name type="common">Mycoplasma orale</name>
    <dbReference type="NCBI Taxonomy" id="2121"/>
    <lineage>
        <taxon>Bacteria</taxon>
        <taxon>Bacillati</taxon>
        <taxon>Mycoplasmatota</taxon>
        <taxon>Mycoplasmoidales</taxon>
        <taxon>Metamycoplasmataceae</taxon>
        <taxon>Metamycoplasma</taxon>
    </lineage>
</organism>
<dbReference type="AlphaFoldDB" id="A0A448ZXF8"/>
<dbReference type="OrthoDB" id="9812702at2"/>
<dbReference type="GO" id="GO:1990904">
    <property type="term" value="C:ribonucleoprotein complex"/>
    <property type="evidence" value="ECO:0007669"/>
    <property type="project" value="UniProtKB-KW"/>
</dbReference>
<dbReference type="HAMAP" id="MF_00360">
    <property type="entry name" value="Ribosomal_bS6"/>
    <property type="match status" value="1"/>
</dbReference>
<dbReference type="InterPro" id="IPR014717">
    <property type="entry name" value="Transl_elong_EF1B/ribsomal_bS6"/>
</dbReference>
<evidence type="ECO:0000256" key="2">
    <source>
        <dbReference type="ARBA" id="ARBA00035104"/>
    </source>
</evidence>
<dbReference type="InterPro" id="IPR000529">
    <property type="entry name" value="Ribosomal_bS6"/>
</dbReference>
<comment type="similarity">
    <text evidence="1 4">Belongs to the bacterial ribosomal protein bS6 family.</text>
</comment>
<name>A0A448ZXF8_METOS</name>
<gene>
    <name evidence="4 6" type="primary">rpsF</name>
    <name evidence="6" type="ORF">NCTC10112_00498</name>
</gene>
<dbReference type="CDD" id="cd00473">
    <property type="entry name" value="bS6"/>
    <property type="match status" value="1"/>
</dbReference>
<dbReference type="KEGG" id="mob:NCTC10112_00498"/>
<sequence>MSNYEIMILTKLESSEDKLKEIILTSLKLKDAKLVKLERNELAYPIKKQTRVNYYLLNVKADNSLIAELVRKLNINKSVLRYLIINLDTEKNMKPKKFQKFHKFNNRNQNSNRAHFDNKEHATNDGVKKPFVKKENGEAKTNVEAGEKKIVKRVVKKEEKVETKKITVKKDK</sequence>
<keyword evidence="4 6" id="KW-0689">Ribosomal protein</keyword>
<keyword evidence="7" id="KW-1185">Reference proteome</keyword>
<dbReference type="NCBIfam" id="TIGR00166">
    <property type="entry name" value="S6"/>
    <property type="match status" value="1"/>
</dbReference>
<accession>A0A448ZXF8</accession>